<dbReference type="Proteomes" id="UP000190868">
    <property type="component" value="Chromosome"/>
</dbReference>
<dbReference type="GO" id="GO:0032259">
    <property type="term" value="P:methylation"/>
    <property type="evidence" value="ECO:0007669"/>
    <property type="project" value="UniProtKB-KW"/>
</dbReference>
<evidence type="ECO:0000256" key="1">
    <source>
        <dbReference type="ARBA" id="ARBA00022679"/>
    </source>
</evidence>
<dbReference type="EMBL" id="CP017258">
    <property type="protein sequence ID" value="AQW88476.1"/>
    <property type="molecule type" value="Genomic_DNA"/>
</dbReference>
<gene>
    <name evidence="3" type="ORF">CPIN18021_1699</name>
</gene>
<proteinExistence type="predicted"/>
<dbReference type="GO" id="GO:0008168">
    <property type="term" value="F:methyltransferase activity"/>
    <property type="evidence" value="ECO:0007669"/>
    <property type="project" value="UniProtKB-KW"/>
</dbReference>
<dbReference type="InterPro" id="IPR041698">
    <property type="entry name" value="Methyltransf_25"/>
</dbReference>
<keyword evidence="3" id="KW-0489">Methyltransferase</keyword>
<dbReference type="RefSeq" id="WP_078424835.1">
    <property type="nucleotide sequence ID" value="NZ_CP017258.1"/>
</dbReference>
<dbReference type="Gene3D" id="3.40.50.150">
    <property type="entry name" value="Vaccinia Virus protein VP39"/>
    <property type="match status" value="1"/>
</dbReference>
<keyword evidence="4" id="KW-1185">Reference proteome</keyword>
<name>A0A1S6U9R2_9BACT</name>
<dbReference type="PANTHER" id="PTHR43861">
    <property type="entry name" value="TRANS-ACONITATE 2-METHYLTRANSFERASE-RELATED"/>
    <property type="match status" value="1"/>
</dbReference>
<dbReference type="InterPro" id="IPR029063">
    <property type="entry name" value="SAM-dependent_MTases_sf"/>
</dbReference>
<evidence type="ECO:0000313" key="4">
    <source>
        <dbReference type="Proteomes" id="UP000190868"/>
    </source>
</evidence>
<dbReference type="SUPFAM" id="SSF53335">
    <property type="entry name" value="S-adenosyl-L-methionine-dependent methyltransferases"/>
    <property type="match status" value="1"/>
</dbReference>
<dbReference type="Pfam" id="PF13649">
    <property type="entry name" value="Methyltransf_25"/>
    <property type="match status" value="1"/>
</dbReference>
<evidence type="ECO:0000259" key="2">
    <source>
        <dbReference type="Pfam" id="PF13649"/>
    </source>
</evidence>
<organism evidence="3 4">
    <name type="scientific">Campylobacter pinnipediorum subsp. caledonicus</name>
    <dbReference type="NCBI Taxonomy" id="1874362"/>
    <lineage>
        <taxon>Bacteria</taxon>
        <taxon>Pseudomonadati</taxon>
        <taxon>Campylobacterota</taxon>
        <taxon>Epsilonproteobacteria</taxon>
        <taxon>Campylobacterales</taxon>
        <taxon>Campylobacteraceae</taxon>
        <taxon>Campylobacter</taxon>
    </lineage>
</organism>
<accession>A0A1S6U9R2</accession>
<reference evidence="4" key="1">
    <citation type="submission" date="2016-09" db="EMBL/GenBank/DDBJ databases">
        <title>Comparative genomics of the Campylobacter concisus group.</title>
        <authorList>
            <person name="Miller W.G."/>
            <person name="Yee E."/>
            <person name="Chapman M.H."/>
            <person name="Huynh S."/>
            <person name="Bono J.L."/>
            <person name="On S.L.W."/>
            <person name="StLeger J."/>
            <person name="Foster G."/>
            <person name="Parker C.T."/>
        </authorList>
    </citation>
    <scope>NUCLEOTIDE SEQUENCE [LARGE SCALE GENOMIC DNA]</scope>
    <source>
        <strain evidence="4">RM18021</strain>
    </source>
</reference>
<protein>
    <submittedName>
        <fullName evidence="3">SAM-dependent methyltransferase</fullName>
    </submittedName>
</protein>
<dbReference type="AlphaFoldDB" id="A0A1S6U9R2"/>
<sequence>MKDKLWDKKSSKYPRYKPELEIFNEAIFLNLQDFGVDFKDKDALDIGCGTGIWTLYLAKICNHITGVDSSLNMLEILKEDANTHNIKNIDTLCSSWVDFKPNEHYDIAISTMSPAIGENDDFQKFSDIADTKIYLNFSRPRKSTLLEPFFERFGVKPFAFNSSSRLEKWLMENNIKFKKIIFGESRNVIRSKDEAFENICWHLDINNANYNKNLVLDMLNDSKNDKFSEKIESLITLFVF</sequence>
<keyword evidence="1 3" id="KW-0808">Transferase</keyword>
<dbReference type="CDD" id="cd02440">
    <property type="entry name" value="AdoMet_MTases"/>
    <property type="match status" value="1"/>
</dbReference>
<evidence type="ECO:0000313" key="3">
    <source>
        <dbReference type="EMBL" id="AQW88476.1"/>
    </source>
</evidence>
<feature type="domain" description="Methyltransferase" evidence="2">
    <location>
        <begin position="44"/>
        <end position="121"/>
    </location>
</feature>